<dbReference type="RefSeq" id="WP_261514839.1">
    <property type="nucleotide sequence ID" value="NZ_JAODNV010000007.1"/>
</dbReference>
<protein>
    <submittedName>
        <fullName evidence="2">DUF2243 domain-containing protein</fullName>
    </submittedName>
</protein>
<evidence type="ECO:0000256" key="1">
    <source>
        <dbReference type="SAM" id="Phobius"/>
    </source>
</evidence>
<comment type="caution">
    <text evidence="2">The sequence shown here is derived from an EMBL/GenBank/DDBJ whole genome shotgun (WGS) entry which is preliminary data.</text>
</comment>
<feature type="transmembrane region" description="Helical" evidence="1">
    <location>
        <begin position="99"/>
        <end position="124"/>
    </location>
</feature>
<keyword evidence="1" id="KW-1133">Transmembrane helix</keyword>
<accession>A0A9X3AZD3</accession>
<dbReference type="Pfam" id="PF10002">
    <property type="entry name" value="DUF2243"/>
    <property type="match status" value="1"/>
</dbReference>
<feature type="transmembrane region" description="Helical" evidence="1">
    <location>
        <begin position="136"/>
        <end position="157"/>
    </location>
</feature>
<keyword evidence="1" id="KW-0472">Membrane</keyword>
<name>A0A9X3AZD3_9HYPH</name>
<keyword evidence="3" id="KW-1185">Reference proteome</keyword>
<gene>
    <name evidence="2" type="ORF">NYR54_06730</name>
</gene>
<proteinExistence type="predicted"/>
<dbReference type="EMBL" id="JAODNV010000007">
    <property type="protein sequence ID" value="MCT8989990.1"/>
    <property type="molecule type" value="Genomic_DNA"/>
</dbReference>
<sequence length="279" mass="29950">MIALADRTRPSNRFSPALGWAGYMLGFAIGGFFDGILLHQVLQWHHLLSGLRGGRFDDLRFQIMADGLFHLLMYLIGFAGLYLLWRSHEEFAAPGADRFLAACALIGLGVWHILDAFASHWFLGIHRIRMDSATPLVWDLAWFIVFGILPLAVGWLLRTDKPGSGTRPGAAATLIVLTLAGGTWASLPPAGLAQGPLLVVFRPGVTPGQAAAAMNAVAGRLVWSDPSDQVWAIEVPEGTNALRLYAQGALVVGGSLLPAGCLGWTRGPVDLSGRKPLRA</sequence>
<evidence type="ECO:0000313" key="2">
    <source>
        <dbReference type="EMBL" id="MCT8989990.1"/>
    </source>
</evidence>
<feature type="transmembrane region" description="Helical" evidence="1">
    <location>
        <begin position="169"/>
        <end position="187"/>
    </location>
</feature>
<dbReference type="InterPro" id="IPR018719">
    <property type="entry name" value="DUF2243_membrane"/>
</dbReference>
<dbReference type="AlphaFoldDB" id="A0A9X3AZD3"/>
<dbReference type="Proteomes" id="UP001149009">
    <property type="component" value="Unassembled WGS sequence"/>
</dbReference>
<evidence type="ECO:0000313" key="3">
    <source>
        <dbReference type="Proteomes" id="UP001149009"/>
    </source>
</evidence>
<keyword evidence="1" id="KW-0812">Transmembrane</keyword>
<reference evidence="2" key="1">
    <citation type="submission" date="2022-08" db="EMBL/GenBank/DDBJ databases">
        <title>Chelativorans sichuanense sp. nov., a paraffin oil-degrading bacterium isolated from a mixture of oil-based drill cuttings and paddy soil.</title>
        <authorList>
            <person name="Yu J."/>
            <person name="Liu H."/>
            <person name="Chen Q."/>
        </authorList>
    </citation>
    <scope>NUCLEOTIDE SEQUENCE</scope>
    <source>
        <strain evidence="2">SCAU 2101</strain>
    </source>
</reference>
<organism evidence="2 3">
    <name type="scientific">Chelativorans petroleitrophicus</name>
    <dbReference type="NCBI Taxonomy" id="2975484"/>
    <lineage>
        <taxon>Bacteria</taxon>
        <taxon>Pseudomonadati</taxon>
        <taxon>Pseudomonadota</taxon>
        <taxon>Alphaproteobacteria</taxon>
        <taxon>Hyphomicrobiales</taxon>
        <taxon>Phyllobacteriaceae</taxon>
        <taxon>Chelativorans</taxon>
    </lineage>
</organism>
<feature type="transmembrane region" description="Helical" evidence="1">
    <location>
        <begin position="63"/>
        <end position="84"/>
    </location>
</feature>
<feature type="transmembrane region" description="Helical" evidence="1">
    <location>
        <begin position="20"/>
        <end position="42"/>
    </location>
</feature>